<feature type="signal peptide" evidence="1">
    <location>
        <begin position="1"/>
        <end position="19"/>
    </location>
</feature>
<feature type="chain" id="PRO_5002681504" evidence="1">
    <location>
        <begin position="20"/>
        <end position="227"/>
    </location>
</feature>
<gene>
    <name evidence="2" type="ORF">LELG_01576</name>
</gene>
<evidence type="ECO:0000256" key="1">
    <source>
        <dbReference type="SAM" id="SignalP"/>
    </source>
</evidence>
<reference evidence="2 3" key="1">
    <citation type="journal article" date="2009" name="Nature">
        <title>Evolution of pathogenicity and sexual reproduction in eight Candida genomes.</title>
        <authorList>
            <person name="Butler G."/>
            <person name="Rasmussen M.D."/>
            <person name="Lin M.F."/>
            <person name="Santos M.A."/>
            <person name="Sakthikumar S."/>
            <person name="Munro C.A."/>
            <person name="Rheinbay E."/>
            <person name="Grabherr M."/>
            <person name="Forche A."/>
            <person name="Reedy J.L."/>
            <person name="Agrafioti I."/>
            <person name="Arnaud M.B."/>
            <person name="Bates S."/>
            <person name="Brown A.J."/>
            <person name="Brunke S."/>
            <person name="Costanzo M.C."/>
            <person name="Fitzpatrick D.A."/>
            <person name="de Groot P.W."/>
            <person name="Harris D."/>
            <person name="Hoyer L.L."/>
            <person name="Hube B."/>
            <person name="Klis F.M."/>
            <person name="Kodira C."/>
            <person name="Lennard N."/>
            <person name="Logue M.E."/>
            <person name="Martin R."/>
            <person name="Neiman A.M."/>
            <person name="Nikolaou E."/>
            <person name="Quail M.A."/>
            <person name="Quinn J."/>
            <person name="Santos M.C."/>
            <person name="Schmitzberger F.F."/>
            <person name="Sherlock G."/>
            <person name="Shah P."/>
            <person name="Silverstein K.A."/>
            <person name="Skrzypek M.S."/>
            <person name="Soll D."/>
            <person name="Staggs R."/>
            <person name="Stansfield I."/>
            <person name="Stumpf M.P."/>
            <person name="Sudbery P.E."/>
            <person name="Srikantha T."/>
            <person name="Zeng Q."/>
            <person name="Berman J."/>
            <person name="Berriman M."/>
            <person name="Heitman J."/>
            <person name="Gow N.A."/>
            <person name="Lorenz M.C."/>
            <person name="Birren B.W."/>
            <person name="Kellis M."/>
            <person name="Cuomo C.A."/>
        </authorList>
    </citation>
    <scope>NUCLEOTIDE SEQUENCE [LARGE SCALE GENOMIC DNA]</scope>
    <source>
        <strain evidence="3">ATCC 11503 / BCRC 21390 / CBS 2605 / JCM 1781 / NBRC 1676 / NRRL YB-4239</strain>
    </source>
</reference>
<dbReference type="Proteomes" id="UP000001996">
    <property type="component" value="Unassembled WGS sequence"/>
</dbReference>
<keyword evidence="3" id="KW-1185">Reference proteome</keyword>
<evidence type="ECO:0000313" key="3">
    <source>
        <dbReference type="Proteomes" id="UP000001996"/>
    </source>
</evidence>
<dbReference type="HOGENOM" id="CLU_1219878_0_0_1"/>
<evidence type="ECO:0000313" key="2">
    <source>
        <dbReference type="EMBL" id="EDK43398.1"/>
    </source>
</evidence>
<accession>A5DW40</accession>
<dbReference type="AlphaFoldDB" id="A5DW40"/>
<organism evidence="2 3">
    <name type="scientific">Lodderomyces elongisporus (strain ATCC 11503 / CBS 2605 / JCM 1781 / NBRC 1676 / NRRL YB-4239)</name>
    <name type="common">Yeast</name>
    <name type="synonym">Saccharomyces elongisporus</name>
    <dbReference type="NCBI Taxonomy" id="379508"/>
    <lineage>
        <taxon>Eukaryota</taxon>
        <taxon>Fungi</taxon>
        <taxon>Dikarya</taxon>
        <taxon>Ascomycota</taxon>
        <taxon>Saccharomycotina</taxon>
        <taxon>Pichiomycetes</taxon>
        <taxon>Debaryomycetaceae</taxon>
        <taxon>Candida/Lodderomyces clade</taxon>
        <taxon>Lodderomyces</taxon>
    </lineage>
</organism>
<dbReference type="InParanoid" id="A5DW40"/>
<dbReference type="EMBL" id="CH981525">
    <property type="protein sequence ID" value="EDK43398.1"/>
    <property type="molecule type" value="Genomic_DNA"/>
</dbReference>
<keyword evidence="1" id="KW-0732">Signal</keyword>
<protein>
    <submittedName>
        <fullName evidence="2">Uncharacterized protein</fullName>
    </submittedName>
</protein>
<proteinExistence type="predicted"/>
<dbReference type="VEuPathDB" id="FungiDB:LELG_01576"/>
<sequence>MNFKLILATTLVLASQVFAADGELEQPQETVIVTNTHYVQSPCILSLAANLLSNNVQGLTTGIPVVIVHKPRGAKSVSSQQQQQQSQLQLQQKSTVVQTNFHTVYETVYPTTTNTAVTAPATTTAQTKELAATTSKESCKTFTSTYTTMVAAAINCVDGVCQTSTITSVLPTTYTSTYTVSSSTAINQKSTPTRANKSLPQLDHAILRLLLLLLLLLLVTEMTSRTD</sequence>
<name>A5DW40_LODEL</name>